<feature type="region of interest" description="Disordered" evidence="1">
    <location>
        <begin position="203"/>
        <end position="264"/>
    </location>
</feature>
<evidence type="ECO:0000313" key="2">
    <source>
        <dbReference type="EMBL" id="ANP79269.1"/>
    </source>
</evidence>
<feature type="compositionally biased region" description="Polar residues" evidence="1">
    <location>
        <begin position="233"/>
        <end position="243"/>
    </location>
</feature>
<dbReference type="AlphaFoldDB" id="A0A1B1C3H2"/>
<accession>A0A1B1C3H2</accession>
<dbReference type="EMBL" id="CP016230">
    <property type="protein sequence ID" value="ANP79269.1"/>
    <property type="molecule type" value="Genomic_DNA"/>
</dbReference>
<feature type="compositionally biased region" description="Polar residues" evidence="1">
    <location>
        <begin position="205"/>
        <end position="225"/>
    </location>
</feature>
<evidence type="ECO:0000256" key="1">
    <source>
        <dbReference type="SAM" id="MobiDB-lite"/>
    </source>
</evidence>
<reference evidence="2" key="2">
    <citation type="submission" date="2016-06" db="EMBL/GenBank/DDBJ databases">
        <title>Adaptive Radiation by Waves of Gene Transfer Leads to Fine-Scale Resource Partitioning in Marine Microbes.</title>
        <authorList>
            <person name="Hehemann J.-H."/>
            <person name="Arevalo P."/>
            <person name="Datta M.S."/>
            <person name="Yu X."/>
            <person name="Corzett C.H."/>
            <person name="Henschel A."/>
            <person name="Preheim S.P."/>
            <person name="Timberlake S."/>
            <person name="Alm E.J."/>
            <person name="Polz M.F."/>
        </authorList>
    </citation>
    <scope>NUCLEOTIDE SEQUENCE</scope>
    <source>
        <strain evidence="2">9CS106</strain>
    </source>
</reference>
<name>A0A1B1C3H2_9VIBR</name>
<gene>
    <name evidence="2" type="ORF">A134_23405</name>
</gene>
<protein>
    <submittedName>
        <fullName evidence="2">Uncharacterized protein</fullName>
    </submittedName>
</protein>
<proteinExistence type="predicted"/>
<reference evidence="2" key="1">
    <citation type="journal article" date="2012" name="Science">
        <title>Ecological populations of bacteria act as socially cohesive units of antibiotic production and resistance.</title>
        <authorList>
            <person name="Cordero O.X."/>
            <person name="Wildschutte H."/>
            <person name="Kirkup B."/>
            <person name="Proehl S."/>
            <person name="Ngo L."/>
            <person name="Hussain F."/>
            <person name="Le Roux F."/>
            <person name="Mincer T."/>
            <person name="Polz M.F."/>
        </authorList>
    </citation>
    <scope>NUCLEOTIDE SEQUENCE</scope>
    <source>
        <strain evidence="2">9CS106</strain>
    </source>
</reference>
<organism evidence="2">
    <name type="scientific">Vibrio crassostreae 9CS106</name>
    <dbReference type="NCBI Taxonomy" id="1191300"/>
    <lineage>
        <taxon>Bacteria</taxon>
        <taxon>Pseudomonadati</taxon>
        <taxon>Pseudomonadota</taxon>
        <taxon>Gammaproteobacteria</taxon>
        <taxon>Vibrionales</taxon>
        <taxon>Vibrionaceae</taxon>
        <taxon>Vibrio</taxon>
    </lineage>
</organism>
<sequence>MMNEIIQQDQVSSYSVAALLHKWGVTPKVKSPRQIDFSFDGYEFSCVVNEETLLLHFGDVAFKDIGSDILLSEVQAELGSIQKRIGHNFASLSAFYTKKNEVGIEFIAVVPIVSYLVIDHLHFTLKHFLTGSLKVLGILKNQGYKTFVNYILSDAKKPVNKKPSKRDLCFSCEGKGQYGNGRVCSICHGSGEHPELAAEKKREAQVNTKRVQSSSHSRKANNTYAPSYVDYGDSSSESYTENNTMHDDNLCDYSAEMGNDGDDY</sequence>